<dbReference type="CDD" id="cd03784">
    <property type="entry name" value="GT1_Gtf-like"/>
    <property type="match status" value="1"/>
</dbReference>
<dbReference type="PANTHER" id="PTHR11926">
    <property type="entry name" value="GLUCOSYL/GLUCURONOSYL TRANSFERASES"/>
    <property type="match status" value="1"/>
</dbReference>
<sequence length="462" mass="51559">MGSPSPPQPHALVLPFPLQGHIIPLMELSHRLVDHGFSVTFVNTHFNHARILDSLPGPRAKTAPLRLVSVPDGLEPGVDRNDIGRLTLTISEHMPGHLEELIRASSTKSKRGPVTCIIADHSMAWALDIARKMCLRAAAFWPGSAAMLMTILSSPNMIDDGTIDANGVPTEHRMIRLGPEMLPMNTAHFWWNHLGGPITGRIVFDSMMRGNKSIETVEWVLCNSFAYAEHPLFNHAPRICPIGPLLPGLKLDRPIGLYWPEDSSCEEWLDRQPLKSVVYVAFGSLTVFDQRQFEELALGLEIMGRQFLWVVRPDLTKADHTTFLGCFEERMAGRGRMVGWSPQQRVLAHPSVACFVSHCGWNSTMEGVTNGVPFLCWPYFADQFLNESYICDSWKVGLRLCRDAGGFITKEEIKTKVEALLGDREVVGRALELKEMAEVSIAEGGSSYNNLNEFIESMKTYV</sequence>
<dbReference type="AlphaFoldDB" id="A0AAV9BQM5"/>
<accession>A0AAV9BQM5</accession>
<gene>
    <name evidence="3" type="ORF">QJS04_geneDACA017524</name>
</gene>
<dbReference type="SUPFAM" id="SSF53756">
    <property type="entry name" value="UDP-Glycosyltransferase/glycogen phosphorylase"/>
    <property type="match status" value="1"/>
</dbReference>
<evidence type="ECO:0000256" key="2">
    <source>
        <dbReference type="ARBA" id="ARBA00022679"/>
    </source>
</evidence>
<reference evidence="3" key="2">
    <citation type="submission" date="2023-06" db="EMBL/GenBank/DDBJ databases">
        <authorList>
            <person name="Ma L."/>
            <person name="Liu K.-W."/>
            <person name="Li Z."/>
            <person name="Hsiao Y.-Y."/>
            <person name="Qi Y."/>
            <person name="Fu T."/>
            <person name="Tang G."/>
            <person name="Zhang D."/>
            <person name="Sun W.-H."/>
            <person name="Liu D.-K."/>
            <person name="Li Y."/>
            <person name="Chen G.-Z."/>
            <person name="Liu X.-D."/>
            <person name="Liao X.-Y."/>
            <person name="Jiang Y.-T."/>
            <person name="Yu X."/>
            <person name="Hao Y."/>
            <person name="Huang J."/>
            <person name="Zhao X.-W."/>
            <person name="Ke S."/>
            <person name="Chen Y.-Y."/>
            <person name="Wu W.-L."/>
            <person name="Hsu J.-L."/>
            <person name="Lin Y.-F."/>
            <person name="Huang M.-D."/>
            <person name="Li C.-Y."/>
            <person name="Huang L."/>
            <person name="Wang Z.-W."/>
            <person name="Zhao X."/>
            <person name="Zhong W.-Y."/>
            <person name="Peng D.-H."/>
            <person name="Ahmad S."/>
            <person name="Lan S."/>
            <person name="Zhang J.-S."/>
            <person name="Tsai W.-C."/>
            <person name="Van De Peer Y."/>
            <person name="Liu Z.-J."/>
        </authorList>
    </citation>
    <scope>NUCLEOTIDE SEQUENCE</scope>
    <source>
        <strain evidence="3">SCP</strain>
        <tissue evidence="3">Leaves</tissue>
    </source>
</reference>
<keyword evidence="2" id="KW-0808">Transferase</keyword>
<keyword evidence="4" id="KW-1185">Reference proteome</keyword>
<organism evidence="3 4">
    <name type="scientific">Acorus gramineus</name>
    <name type="common">Dwarf sweet flag</name>
    <dbReference type="NCBI Taxonomy" id="55184"/>
    <lineage>
        <taxon>Eukaryota</taxon>
        <taxon>Viridiplantae</taxon>
        <taxon>Streptophyta</taxon>
        <taxon>Embryophyta</taxon>
        <taxon>Tracheophyta</taxon>
        <taxon>Spermatophyta</taxon>
        <taxon>Magnoliopsida</taxon>
        <taxon>Liliopsida</taxon>
        <taxon>Acoraceae</taxon>
        <taxon>Acorus</taxon>
    </lineage>
</organism>
<dbReference type="PANTHER" id="PTHR11926:SF1412">
    <property type="entry name" value="UDP-GLYCOSYLTRANSFERASE 83A1-LIKE"/>
    <property type="match status" value="1"/>
</dbReference>
<dbReference type="FunFam" id="3.40.50.2000:FF:000061">
    <property type="entry name" value="UDP-glycosyltransferase 83A1"/>
    <property type="match status" value="1"/>
</dbReference>
<dbReference type="InterPro" id="IPR002213">
    <property type="entry name" value="UDP_glucos_trans"/>
</dbReference>
<proteinExistence type="inferred from homology"/>
<dbReference type="Proteomes" id="UP001179952">
    <property type="component" value="Unassembled WGS sequence"/>
</dbReference>
<reference evidence="3" key="1">
    <citation type="journal article" date="2023" name="Nat. Commun.">
        <title>Diploid and tetraploid genomes of Acorus and the evolution of monocots.</title>
        <authorList>
            <person name="Ma L."/>
            <person name="Liu K.W."/>
            <person name="Li Z."/>
            <person name="Hsiao Y.Y."/>
            <person name="Qi Y."/>
            <person name="Fu T."/>
            <person name="Tang G.D."/>
            <person name="Zhang D."/>
            <person name="Sun W.H."/>
            <person name="Liu D.K."/>
            <person name="Li Y."/>
            <person name="Chen G.Z."/>
            <person name="Liu X.D."/>
            <person name="Liao X.Y."/>
            <person name="Jiang Y.T."/>
            <person name="Yu X."/>
            <person name="Hao Y."/>
            <person name="Huang J."/>
            <person name="Zhao X.W."/>
            <person name="Ke S."/>
            <person name="Chen Y.Y."/>
            <person name="Wu W.L."/>
            <person name="Hsu J.L."/>
            <person name="Lin Y.F."/>
            <person name="Huang M.D."/>
            <person name="Li C.Y."/>
            <person name="Huang L."/>
            <person name="Wang Z.W."/>
            <person name="Zhao X."/>
            <person name="Zhong W.Y."/>
            <person name="Peng D.H."/>
            <person name="Ahmad S."/>
            <person name="Lan S."/>
            <person name="Zhang J.S."/>
            <person name="Tsai W.C."/>
            <person name="Van de Peer Y."/>
            <person name="Liu Z.J."/>
        </authorList>
    </citation>
    <scope>NUCLEOTIDE SEQUENCE</scope>
    <source>
        <strain evidence="3">SCP</strain>
    </source>
</reference>
<protein>
    <submittedName>
        <fullName evidence="3">UDP-glycosyltransferase 83A1</fullName>
    </submittedName>
</protein>
<evidence type="ECO:0000256" key="1">
    <source>
        <dbReference type="ARBA" id="ARBA00009995"/>
    </source>
</evidence>
<dbReference type="FunFam" id="3.40.50.2000:FF:000108">
    <property type="entry name" value="UDP-glycosyltransferase 83A1"/>
    <property type="match status" value="1"/>
</dbReference>
<evidence type="ECO:0000313" key="3">
    <source>
        <dbReference type="EMBL" id="KAK1278437.1"/>
    </source>
</evidence>
<comment type="caution">
    <text evidence="3">The sequence shown here is derived from an EMBL/GenBank/DDBJ whole genome shotgun (WGS) entry which is preliminary data.</text>
</comment>
<name>A0AAV9BQM5_ACOGR</name>
<dbReference type="Gene3D" id="3.40.50.2000">
    <property type="entry name" value="Glycogen Phosphorylase B"/>
    <property type="match status" value="2"/>
</dbReference>
<comment type="similarity">
    <text evidence="1">Belongs to the UDP-glycosyltransferase family.</text>
</comment>
<dbReference type="EMBL" id="JAUJYN010000002">
    <property type="protein sequence ID" value="KAK1278437.1"/>
    <property type="molecule type" value="Genomic_DNA"/>
</dbReference>
<dbReference type="GO" id="GO:0080043">
    <property type="term" value="F:quercetin 3-O-glucosyltransferase activity"/>
    <property type="evidence" value="ECO:0007669"/>
    <property type="project" value="TreeGrafter"/>
</dbReference>
<dbReference type="Pfam" id="PF00201">
    <property type="entry name" value="UDPGT"/>
    <property type="match status" value="1"/>
</dbReference>
<evidence type="ECO:0000313" key="4">
    <source>
        <dbReference type="Proteomes" id="UP001179952"/>
    </source>
</evidence>
<dbReference type="GO" id="GO:0080044">
    <property type="term" value="F:quercetin 7-O-glucosyltransferase activity"/>
    <property type="evidence" value="ECO:0007669"/>
    <property type="project" value="TreeGrafter"/>
</dbReference>